<accession>A0A5S4FEW6</accession>
<name>A0A5S4FEW6_9ACTN</name>
<evidence type="ECO:0000313" key="2">
    <source>
        <dbReference type="Proteomes" id="UP000309128"/>
    </source>
</evidence>
<dbReference type="EMBL" id="VCKY01000078">
    <property type="protein sequence ID" value="TMR17513.1"/>
    <property type="molecule type" value="Genomic_DNA"/>
</dbReference>
<dbReference type="Pfam" id="PF09661">
    <property type="entry name" value="DUF2398"/>
    <property type="match status" value="1"/>
</dbReference>
<gene>
    <name evidence="1" type="ORF">ETD86_23085</name>
</gene>
<evidence type="ECO:0000313" key="1">
    <source>
        <dbReference type="EMBL" id="TMR17513.1"/>
    </source>
</evidence>
<keyword evidence="2" id="KW-1185">Reference proteome</keyword>
<dbReference type="RefSeq" id="WP_138668241.1">
    <property type="nucleotide sequence ID" value="NZ_VCKY01000078.1"/>
</dbReference>
<protein>
    <submittedName>
        <fullName evidence="1">DUF2398 family protein</fullName>
    </submittedName>
</protein>
<organism evidence="1 2">
    <name type="scientific">Nonomuraea turkmeniaca</name>
    <dbReference type="NCBI Taxonomy" id="103838"/>
    <lineage>
        <taxon>Bacteria</taxon>
        <taxon>Bacillati</taxon>
        <taxon>Actinomycetota</taxon>
        <taxon>Actinomycetes</taxon>
        <taxon>Streptosporangiales</taxon>
        <taxon>Streptosporangiaceae</taxon>
        <taxon>Nonomuraea</taxon>
    </lineage>
</organism>
<comment type="caution">
    <text evidence="1">The sequence shown here is derived from an EMBL/GenBank/DDBJ whole genome shotgun (WGS) entry which is preliminary data.</text>
</comment>
<dbReference type="AlphaFoldDB" id="A0A5S4FEW6"/>
<proteinExistence type="predicted"/>
<sequence>MSVAEQVSPLELADYQRAVRLLLAHPLVTEVHPNRAALPLVRRWAVQLRTDLHELLGYRLVTTANTARLLRVQDDLDLTRPAVTRTDRPFDRRRYAYLVLTLAALGRSGTQIALSELAEAVAADATRIDGLGLDTERKPDRDAFVDAVTWLTERGALALADGSAADWASSPDRAEALYDIDREVVFAIYRPSRVLQHLGSVTGLLETDRGLAQGVHRIREAAARRARRLVLERPVVYYADVSESLRGQLRHPGLAEDLERLTGQAVERRAEGLALIDASGRLSDIRFPSGGTPSQAALLLSTRIAAQVEKRKLPTMPAPTAAERTEASAARIDAGLPLRGVVAELTVEEPGTETETETETETAESALYPFLTDAWLKGAMKELMSTYGSAFALVWRGDPDRLLREALRLLSALGLVARVEGGVLALPLLARYRATTAEIKPAPAKRPAKETS</sequence>
<dbReference type="Proteomes" id="UP000309128">
    <property type="component" value="Unassembled WGS sequence"/>
</dbReference>
<dbReference type="OrthoDB" id="188354at2"/>
<reference evidence="1 2" key="1">
    <citation type="submission" date="2019-05" db="EMBL/GenBank/DDBJ databases">
        <title>Draft genome sequence of Nonomuraea turkmeniaca DSM 43926.</title>
        <authorList>
            <person name="Saricaoglu S."/>
            <person name="Isik K."/>
        </authorList>
    </citation>
    <scope>NUCLEOTIDE SEQUENCE [LARGE SCALE GENOMIC DNA]</scope>
    <source>
        <strain evidence="1 2">DSM 43926</strain>
    </source>
</reference>
<dbReference type="InterPro" id="IPR013494">
    <property type="entry name" value="CHP02678"/>
</dbReference>